<keyword evidence="2" id="KW-1185">Reference proteome</keyword>
<dbReference type="GO" id="GO:0016740">
    <property type="term" value="F:transferase activity"/>
    <property type="evidence" value="ECO:0007669"/>
    <property type="project" value="UniProtKB-KW"/>
</dbReference>
<evidence type="ECO:0000313" key="2">
    <source>
        <dbReference type="Proteomes" id="UP000248706"/>
    </source>
</evidence>
<comment type="caution">
    <text evidence="1">The sequence shown here is derived from an EMBL/GenBank/DDBJ whole genome shotgun (WGS) entry which is preliminary data.</text>
</comment>
<dbReference type="Proteomes" id="UP000248706">
    <property type="component" value="Unassembled WGS sequence"/>
</dbReference>
<dbReference type="CDD" id="cd05403">
    <property type="entry name" value="NT_KNTase_like"/>
    <property type="match status" value="1"/>
</dbReference>
<dbReference type="InterPro" id="IPR018775">
    <property type="entry name" value="RlaP"/>
</dbReference>
<gene>
    <name evidence="1" type="ORF">A4R35_02025</name>
</gene>
<keyword evidence="1" id="KW-0808">Transferase</keyword>
<protein>
    <submittedName>
        <fullName evidence="1">Nucleotidyltransferase</fullName>
    </submittedName>
</protein>
<organism evidence="1 2">
    <name type="scientific">Thermogemmatispora tikiterensis</name>
    <dbReference type="NCBI Taxonomy" id="1825093"/>
    <lineage>
        <taxon>Bacteria</taxon>
        <taxon>Bacillati</taxon>
        <taxon>Chloroflexota</taxon>
        <taxon>Ktedonobacteria</taxon>
        <taxon>Thermogemmatisporales</taxon>
        <taxon>Thermogemmatisporaceae</taxon>
        <taxon>Thermogemmatispora</taxon>
    </lineage>
</organism>
<accession>A0A328VC02</accession>
<dbReference type="Pfam" id="PF10127">
    <property type="entry name" value="RlaP"/>
    <property type="match status" value="1"/>
</dbReference>
<proteinExistence type="predicted"/>
<sequence>MLDEQRERLRTVLAQQRHPLLFVTLSGSHLYGFASPDSDYDLRGAHILPLREVIGLREGAETHEQHSNDDGTEVDLVTYDVRKCFTLLLGKNGNVLEAIYSPLVIYTTPEHEELKALAMRCVTRYYAYHYLGFARNRLKQVSHQQPLSIKSALHTYRVILTGLHLMRTGELEANLRHLNAVFRLSSVADLLARKQAGGDKAQLEEGAVAPYEAEWRRLLGDLEQSVESSALPVKPDAQAQADLNDLLIRLRLQTV</sequence>
<dbReference type="AlphaFoldDB" id="A0A328VC02"/>
<dbReference type="PANTHER" id="PTHR34817">
    <property type="entry name" value="NUCLEOTIDYLTRANSFERASE"/>
    <property type="match status" value="1"/>
</dbReference>
<dbReference type="PANTHER" id="PTHR34817:SF1">
    <property type="entry name" value="NUCLEOTIDYLTRANSFERASE"/>
    <property type="match status" value="1"/>
</dbReference>
<dbReference type="OrthoDB" id="9796845at2"/>
<reference evidence="1 2" key="1">
    <citation type="submission" date="2016-08" db="EMBL/GenBank/DDBJ databases">
        <title>Analysis of Carbohydrate Active Enzymes in Thermogemmatispora T81 Reveals Carbohydrate Degradation Ability.</title>
        <authorList>
            <person name="Tomazini A."/>
            <person name="Lal S."/>
            <person name="Stott M."/>
            <person name="Henrissat B."/>
            <person name="Polikarpov I."/>
            <person name="Sparling R."/>
            <person name="Levin D.B."/>
        </authorList>
    </citation>
    <scope>NUCLEOTIDE SEQUENCE [LARGE SCALE GENOMIC DNA]</scope>
    <source>
        <strain evidence="1 2">T81</strain>
    </source>
</reference>
<dbReference type="RefSeq" id="WP_112426069.1">
    <property type="nucleotide sequence ID" value="NZ_MCIF01000002.1"/>
</dbReference>
<dbReference type="EMBL" id="MCIF01000002">
    <property type="protein sequence ID" value="RAQ94291.1"/>
    <property type="molecule type" value="Genomic_DNA"/>
</dbReference>
<evidence type="ECO:0000313" key="1">
    <source>
        <dbReference type="EMBL" id="RAQ94291.1"/>
    </source>
</evidence>
<name>A0A328VC02_9CHLR</name>